<organism evidence="2">
    <name type="scientific">Tanacetum cinerariifolium</name>
    <name type="common">Dalmatian daisy</name>
    <name type="synonym">Chrysanthemum cinerariifolium</name>
    <dbReference type="NCBI Taxonomy" id="118510"/>
    <lineage>
        <taxon>Eukaryota</taxon>
        <taxon>Viridiplantae</taxon>
        <taxon>Streptophyta</taxon>
        <taxon>Embryophyta</taxon>
        <taxon>Tracheophyta</taxon>
        <taxon>Spermatophyta</taxon>
        <taxon>Magnoliopsida</taxon>
        <taxon>eudicotyledons</taxon>
        <taxon>Gunneridae</taxon>
        <taxon>Pentapetalae</taxon>
        <taxon>asterids</taxon>
        <taxon>campanulids</taxon>
        <taxon>Asterales</taxon>
        <taxon>Asteraceae</taxon>
        <taxon>Asteroideae</taxon>
        <taxon>Anthemideae</taxon>
        <taxon>Anthemidinae</taxon>
        <taxon>Tanacetum</taxon>
    </lineage>
</organism>
<evidence type="ECO:0000313" key="2">
    <source>
        <dbReference type="EMBL" id="GEU57848.1"/>
    </source>
</evidence>
<evidence type="ECO:0000256" key="1">
    <source>
        <dbReference type="SAM" id="MobiDB-lite"/>
    </source>
</evidence>
<proteinExistence type="predicted"/>
<dbReference type="EMBL" id="BKCJ010003903">
    <property type="protein sequence ID" value="GEU57848.1"/>
    <property type="molecule type" value="Genomic_DNA"/>
</dbReference>
<reference evidence="2" key="1">
    <citation type="journal article" date="2019" name="Sci. Rep.">
        <title>Draft genome of Tanacetum cinerariifolium, the natural source of mosquito coil.</title>
        <authorList>
            <person name="Yamashiro T."/>
            <person name="Shiraishi A."/>
            <person name="Satake H."/>
            <person name="Nakayama K."/>
        </authorList>
    </citation>
    <scope>NUCLEOTIDE SEQUENCE</scope>
</reference>
<comment type="caution">
    <text evidence="2">The sequence shown here is derived from an EMBL/GenBank/DDBJ whole genome shotgun (WGS) entry which is preliminary data.</text>
</comment>
<feature type="region of interest" description="Disordered" evidence="1">
    <location>
        <begin position="233"/>
        <end position="280"/>
    </location>
</feature>
<name>A0A6L2L7Y6_TANCI</name>
<gene>
    <name evidence="2" type="ORF">Tci_029826</name>
</gene>
<protein>
    <submittedName>
        <fullName evidence="2">Uncharacterized mitochondrial protein AtMg00810-like</fullName>
    </submittedName>
</protein>
<dbReference type="AlphaFoldDB" id="A0A6L2L7Y6"/>
<sequence length="325" mass="36429">MSSMGELTFFLGLQVKQKENGIFISQDKYVAEILKKFDFLSVKTASTPIETQKPLVKDEEATNVDVHLYRFQVTPKTSHLQDVKRIFSNEALDIPEKMATGKEISNPFMDGSLPKTTLPTSTMASAIICLATNQKFSFSRYILISLVKNIEAGVPFFMFPRFVQLLIDYQLGDMSHHKDIYINPTLTKKIFSNIKRVGAGFSEVVTTLFDNMLVPTAQEVGLIQANVQSITIPTEPSTSKPHKKHKSKKQQPQEPKVPSLEPSLKHRLPSPSNDLLSGGHDSMKLKELMDLCTHLSNKVLELESKVTGLILKKGLRSGYGYQKKD</sequence>
<accession>A0A6L2L7Y6</accession>
<feature type="compositionally biased region" description="Basic residues" evidence="1">
    <location>
        <begin position="240"/>
        <end position="249"/>
    </location>
</feature>